<dbReference type="GO" id="GO:0003677">
    <property type="term" value="F:DNA binding"/>
    <property type="evidence" value="ECO:0007669"/>
    <property type="project" value="UniProtKB-KW"/>
</dbReference>
<dbReference type="SUPFAM" id="SSF46785">
    <property type="entry name" value="Winged helix' DNA-binding domain"/>
    <property type="match status" value="1"/>
</dbReference>
<keyword evidence="6" id="KW-1185">Reference proteome</keyword>
<evidence type="ECO:0000256" key="2">
    <source>
        <dbReference type="ARBA" id="ARBA00023125"/>
    </source>
</evidence>
<dbReference type="AlphaFoldDB" id="A0A7I7T0T0"/>
<dbReference type="Pfam" id="PF00392">
    <property type="entry name" value="GntR"/>
    <property type="match status" value="1"/>
</dbReference>
<dbReference type="Gene3D" id="3.40.1410.10">
    <property type="entry name" value="Chorismate lyase-like"/>
    <property type="match status" value="1"/>
</dbReference>
<dbReference type="CDD" id="cd07377">
    <property type="entry name" value="WHTH_GntR"/>
    <property type="match status" value="1"/>
</dbReference>
<dbReference type="PROSITE" id="PS50949">
    <property type="entry name" value="HTH_GNTR"/>
    <property type="match status" value="1"/>
</dbReference>
<dbReference type="InterPro" id="IPR011663">
    <property type="entry name" value="UTRA"/>
</dbReference>
<dbReference type="PANTHER" id="PTHR44846">
    <property type="entry name" value="MANNOSYL-D-GLYCERATE TRANSPORT/METABOLISM SYSTEM REPRESSOR MNGR-RELATED"/>
    <property type="match status" value="1"/>
</dbReference>
<gene>
    <name evidence="5" type="ORF">MHEL_03120</name>
</gene>
<dbReference type="Proteomes" id="UP000467148">
    <property type="component" value="Chromosome"/>
</dbReference>
<feature type="domain" description="HTH gntR-type" evidence="4">
    <location>
        <begin position="6"/>
        <end position="74"/>
    </location>
</feature>
<dbReference type="SMART" id="SM00345">
    <property type="entry name" value="HTH_GNTR"/>
    <property type="match status" value="1"/>
</dbReference>
<dbReference type="InterPro" id="IPR036388">
    <property type="entry name" value="WH-like_DNA-bd_sf"/>
</dbReference>
<dbReference type="EMBL" id="AP022596">
    <property type="protein sequence ID" value="BBY62069.1"/>
    <property type="molecule type" value="Genomic_DNA"/>
</dbReference>
<dbReference type="Gene3D" id="1.10.10.10">
    <property type="entry name" value="Winged helix-like DNA-binding domain superfamily/Winged helix DNA-binding domain"/>
    <property type="match status" value="1"/>
</dbReference>
<keyword evidence="1" id="KW-0805">Transcription regulation</keyword>
<dbReference type="InterPro" id="IPR050679">
    <property type="entry name" value="Bact_HTH_transcr_reg"/>
</dbReference>
<dbReference type="PANTHER" id="PTHR44846:SF17">
    <property type="entry name" value="GNTR-FAMILY TRANSCRIPTIONAL REGULATOR"/>
    <property type="match status" value="1"/>
</dbReference>
<dbReference type="Pfam" id="PF07702">
    <property type="entry name" value="UTRA"/>
    <property type="match status" value="1"/>
</dbReference>
<dbReference type="KEGG" id="mhev:MHEL_03120"/>
<keyword evidence="3" id="KW-0804">Transcription</keyword>
<protein>
    <submittedName>
        <fullName evidence="5">GntR family transcriptional regulator</fullName>
    </submittedName>
</protein>
<dbReference type="InterPro" id="IPR000524">
    <property type="entry name" value="Tscrpt_reg_HTH_GntR"/>
</dbReference>
<organism evidence="5 6">
    <name type="scientific">Mycolicibacterium helvum</name>
    <dbReference type="NCBI Taxonomy" id="1534349"/>
    <lineage>
        <taxon>Bacteria</taxon>
        <taxon>Bacillati</taxon>
        <taxon>Actinomycetota</taxon>
        <taxon>Actinomycetes</taxon>
        <taxon>Mycobacteriales</taxon>
        <taxon>Mycobacteriaceae</taxon>
        <taxon>Mycolicibacterium</taxon>
    </lineage>
</organism>
<dbReference type="InterPro" id="IPR036390">
    <property type="entry name" value="WH_DNA-bd_sf"/>
</dbReference>
<evidence type="ECO:0000313" key="6">
    <source>
        <dbReference type="Proteomes" id="UP000467148"/>
    </source>
</evidence>
<dbReference type="SUPFAM" id="SSF64288">
    <property type="entry name" value="Chorismate lyase-like"/>
    <property type="match status" value="1"/>
</dbReference>
<accession>A0A7I7T0T0</accession>
<dbReference type="GO" id="GO:0045892">
    <property type="term" value="P:negative regulation of DNA-templated transcription"/>
    <property type="evidence" value="ECO:0007669"/>
    <property type="project" value="TreeGrafter"/>
</dbReference>
<dbReference type="PRINTS" id="PR00035">
    <property type="entry name" value="HTHGNTR"/>
</dbReference>
<dbReference type="InterPro" id="IPR028978">
    <property type="entry name" value="Chorismate_lyase_/UTRA_dom_sf"/>
</dbReference>
<evidence type="ECO:0000313" key="5">
    <source>
        <dbReference type="EMBL" id="BBY62069.1"/>
    </source>
</evidence>
<evidence type="ECO:0000256" key="1">
    <source>
        <dbReference type="ARBA" id="ARBA00023015"/>
    </source>
</evidence>
<proteinExistence type="predicted"/>
<name>A0A7I7T0T0_9MYCO</name>
<dbReference type="GO" id="GO:0003700">
    <property type="term" value="F:DNA-binding transcription factor activity"/>
    <property type="evidence" value="ECO:0007669"/>
    <property type="project" value="InterPro"/>
</dbReference>
<dbReference type="SMART" id="SM00866">
    <property type="entry name" value="UTRA"/>
    <property type="match status" value="1"/>
</dbReference>
<reference evidence="5 6" key="1">
    <citation type="journal article" date="2019" name="Emerg. Microbes Infect.">
        <title>Comprehensive subspecies identification of 175 nontuberculous mycobacteria species based on 7547 genomic profiles.</title>
        <authorList>
            <person name="Matsumoto Y."/>
            <person name="Kinjo T."/>
            <person name="Motooka D."/>
            <person name="Nabeya D."/>
            <person name="Jung N."/>
            <person name="Uechi K."/>
            <person name="Horii T."/>
            <person name="Iida T."/>
            <person name="Fujita J."/>
            <person name="Nakamura S."/>
        </authorList>
    </citation>
    <scope>NUCLEOTIDE SEQUENCE [LARGE SCALE GENOMIC DNA]</scope>
    <source>
        <strain evidence="5 6">JCM 30396</strain>
    </source>
</reference>
<evidence type="ECO:0000259" key="4">
    <source>
        <dbReference type="PROSITE" id="PS50949"/>
    </source>
</evidence>
<sequence>MASRRPSLVDEVRDDILGLMSAGTLKVGDQLPNEQEMCERWNVSRATIREAYRSLIAAGFLHAKRGSGTFVLRSPNQRSLDTSLSYMAMIADAGHTPGIRLIRREERAATTGEAERLKLPHDSRLLVVDRIHTADDHPVIFSRDRLPSELVSPTAFADMTGSLFSMMETVGYEPRSARARLTPVRTDEVLSQLLAVPEGAPLLHIDEIDYDTDGRAVLYSEEWHVGDVFPLWLNRRVTLHNDPY</sequence>
<dbReference type="RefSeq" id="WP_163745940.1">
    <property type="nucleotide sequence ID" value="NZ_AP022596.1"/>
</dbReference>
<evidence type="ECO:0000256" key="3">
    <source>
        <dbReference type="ARBA" id="ARBA00023163"/>
    </source>
</evidence>
<keyword evidence="2" id="KW-0238">DNA-binding</keyword>